<name>A0A6J7ENU3_9ZZZZ</name>
<dbReference type="AlphaFoldDB" id="A0A6J7ENU3"/>
<evidence type="ECO:0000313" key="2">
    <source>
        <dbReference type="EMBL" id="CAB4885232.1"/>
    </source>
</evidence>
<reference evidence="2" key="1">
    <citation type="submission" date="2020-05" db="EMBL/GenBank/DDBJ databases">
        <authorList>
            <person name="Chiriac C."/>
            <person name="Salcher M."/>
            <person name="Ghai R."/>
            <person name="Kavagutti S V."/>
        </authorList>
    </citation>
    <scope>NUCLEOTIDE SEQUENCE</scope>
</reference>
<feature type="compositionally biased region" description="Polar residues" evidence="1">
    <location>
        <begin position="47"/>
        <end position="56"/>
    </location>
</feature>
<accession>A0A6J7ENU3</accession>
<proteinExistence type="predicted"/>
<gene>
    <name evidence="2" type="ORF">UFOPK3376_02079</name>
</gene>
<organism evidence="2">
    <name type="scientific">freshwater metagenome</name>
    <dbReference type="NCBI Taxonomy" id="449393"/>
    <lineage>
        <taxon>unclassified sequences</taxon>
        <taxon>metagenomes</taxon>
        <taxon>ecological metagenomes</taxon>
    </lineage>
</organism>
<dbReference type="EMBL" id="CAFBLP010000057">
    <property type="protein sequence ID" value="CAB4885232.1"/>
    <property type="molecule type" value="Genomic_DNA"/>
</dbReference>
<feature type="compositionally biased region" description="Low complexity" evidence="1">
    <location>
        <begin position="16"/>
        <end position="26"/>
    </location>
</feature>
<feature type="region of interest" description="Disordered" evidence="1">
    <location>
        <begin position="1"/>
        <end position="71"/>
    </location>
</feature>
<protein>
    <submittedName>
        <fullName evidence="2">Unannotated protein</fullName>
    </submittedName>
</protein>
<evidence type="ECO:0000256" key="1">
    <source>
        <dbReference type="SAM" id="MobiDB-lite"/>
    </source>
</evidence>
<sequence length="141" mass="14399">MAAGDTDPSASPDSLVADGAPSAAAVGPGGADNEPLGPPPDELAQPTMANANTDAANSHAFGSRTCSSRTFDSRTFDSRTFDSPTFDSPTFGSRAFDSHAFGSHAFGSRTCSSRPVGWCAAGFSLRRPDVGVCRCVFTSGT</sequence>